<dbReference type="AlphaFoldDB" id="A0A0P0WFA8"/>
<evidence type="ECO:0000313" key="2">
    <source>
        <dbReference type="Proteomes" id="UP000059680"/>
    </source>
</evidence>
<keyword evidence="2" id="KW-1185">Reference proteome</keyword>
<proteinExistence type="predicted"/>
<sequence>MVESQLGLAEEEEEGTGQSLVDLRFRLVFLAAGGRGMSGGGAASCCCRLVFSDGVAKDDESRGWSKSVPTVEADQHVSAKKTLGSTWPIADAVQELHCCSSV</sequence>
<evidence type="ECO:0000313" key="1">
    <source>
        <dbReference type="EMBL" id="BAS91131.1"/>
    </source>
</evidence>
<reference evidence="2" key="1">
    <citation type="journal article" date="2005" name="Nature">
        <title>The map-based sequence of the rice genome.</title>
        <authorList>
            <consortium name="International rice genome sequencing project (IRGSP)"/>
            <person name="Matsumoto T."/>
            <person name="Wu J."/>
            <person name="Kanamori H."/>
            <person name="Katayose Y."/>
            <person name="Fujisawa M."/>
            <person name="Namiki N."/>
            <person name="Mizuno H."/>
            <person name="Yamamoto K."/>
            <person name="Antonio B.A."/>
            <person name="Baba T."/>
            <person name="Sakata K."/>
            <person name="Nagamura Y."/>
            <person name="Aoki H."/>
            <person name="Arikawa K."/>
            <person name="Arita K."/>
            <person name="Bito T."/>
            <person name="Chiden Y."/>
            <person name="Fujitsuka N."/>
            <person name="Fukunaka R."/>
            <person name="Hamada M."/>
            <person name="Harada C."/>
            <person name="Hayashi A."/>
            <person name="Hijishita S."/>
            <person name="Honda M."/>
            <person name="Hosokawa S."/>
            <person name="Ichikawa Y."/>
            <person name="Idonuma A."/>
            <person name="Iijima M."/>
            <person name="Ikeda M."/>
            <person name="Ikeno M."/>
            <person name="Ito K."/>
            <person name="Ito S."/>
            <person name="Ito T."/>
            <person name="Ito Y."/>
            <person name="Ito Y."/>
            <person name="Iwabuchi A."/>
            <person name="Kamiya K."/>
            <person name="Karasawa W."/>
            <person name="Kurita K."/>
            <person name="Katagiri S."/>
            <person name="Kikuta A."/>
            <person name="Kobayashi H."/>
            <person name="Kobayashi N."/>
            <person name="Machita K."/>
            <person name="Maehara T."/>
            <person name="Masukawa M."/>
            <person name="Mizubayashi T."/>
            <person name="Mukai Y."/>
            <person name="Nagasaki H."/>
            <person name="Nagata Y."/>
            <person name="Naito S."/>
            <person name="Nakashima M."/>
            <person name="Nakama Y."/>
            <person name="Nakamichi Y."/>
            <person name="Nakamura M."/>
            <person name="Meguro A."/>
            <person name="Negishi M."/>
            <person name="Ohta I."/>
            <person name="Ohta T."/>
            <person name="Okamoto M."/>
            <person name="Ono N."/>
            <person name="Saji S."/>
            <person name="Sakaguchi M."/>
            <person name="Sakai K."/>
            <person name="Shibata M."/>
            <person name="Shimokawa T."/>
            <person name="Song J."/>
            <person name="Takazaki Y."/>
            <person name="Terasawa K."/>
            <person name="Tsugane M."/>
            <person name="Tsuji K."/>
            <person name="Ueda S."/>
            <person name="Waki K."/>
            <person name="Yamagata H."/>
            <person name="Yamamoto M."/>
            <person name="Yamamoto S."/>
            <person name="Yamane H."/>
            <person name="Yoshiki S."/>
            <person name="Yoshihara R."/>
            <person name="Yukawa K."/>
            <person name="Zhong H."/>
            <person name="Yano M."/>
            <person name="Yuan Q."/>
            <person name="Ouyang S."/>
            <person name="Liu J."/>
            <person name="Jones K.M."/>
            <person name="Gansberger K."/>
            <person name="Moffat K."/>
            <person name="Hill J."/>
            <person name="Bera J."/>
            <person name="Fadrosh D."/>
            <person name="Jin S."/>
            <person name="Johri S."/>
            <person name="Kim M."/>
            <person name="Overton L."/>
            <person name="Reardon M."/>
            <person name="Tsitrin T."/>
            <person name="Vuong H."/>
            <person name="Weaver B."/>
            <person name="Ciecko A."/>
            <person name="Tallon L."/>
            <person name="Jackson J."/>
            <person name="Pai G."/>
            <person name="Aken S.V."/>
            <person name="Utterback T."/>
            <person name="Reidmuller S."/>
            <person name="Feldblyum T."/>
            <person name="Hsiao J."/>
            <person name="Zismann V."/>
            <person name="Iobst S."/>
            <person name="de Vazeille A.R."/>
            <person name="Buell C.R."/>
            <person name="Ying K."/>
            <person name="Li Y."/>
            <person name="Lu T."/>
            <person name="Huang Y."/>
            <person name="Zhao Q."/>
            <person name="Feng Q."/>
            <person name="Zhang L."/>
            <person name="Zhu J."/>
            <person name="Weng Q."/>
            <person name="Mu J."/>
            <person name="Lu Y."/>
            <person name="Fan D."/>
            <person name="Liu Y."/>
            <person name="Guan J."/>
            <person name="Zhang Y."/>
            <person name="Yu S."/>
            <person name="Liu X."/>
            <person name="Zhang Y."/>
            <person name="Hong G."/>
            <person name="Han B."/>
            <person name="Choisne N."/>
            <person name="Demange N."/>
            <person name="Orjeda G."/>
            <person name="Samain S."/>
            <person name="Cattolico L."/>
            <person name="Pelletier E."/>
            <person name="Couloux A."/>
            <person name="Segurens B."/>
            <person name="Wincker P."/>
            <person name="D'Hont A."/>
            <person name="Scarpelli C."/>
            <person name="Weissenbach J."/>
            <person name="Salanoubat M."/>
            <person name="Quetier F."/>
            <person name="Yu Y."/>
            <person name="Kim H.R."/>
            <person name="Rambo T."/>
            <person name="Currie J."/>
            <person name="Collura K."/>
            <person name="Luo M."/>
            <person name="Yang T."/>
            <person name="Ammiraju J.S.S."/>
            <person name="Engler F."/>
            <person name="Soderlund C."/>
            <person name="Wing R.A."/>
            <person name="Palmer L.E."/>
            <person name="de la Bastide M."/>
            <person name="Spiegel L."/>
            <person name="Nascimento L."/>
            <person name="Zutavern T."/>
            <person name="O'Shaughnessy A."/>
            <person name="Dike S."/>
            <person name="Dedhia N."/>
            <person name="Preston R."/>
            <person name="Balija V."/>
            <person name="McCombie W.R."/>
            <person name="Chow T."/>
            <person name="Chen H."/>
            <person name="Chung M."/>
            <person name="Chen C."/>
            <person name="Shaw J."/>
            <person name="Wu H."/>
            <person name="Hsiao K."/>
            <person name="Chao Y."/>
            <person name="Chu M."/>
            <person name="Cheng C."/>
            <person name="Hour A."/>
            <person name="Lee P."/>
            <person name="Lin S."/>
            <person name="Lin Y."/>
            <person name="Liou J."/>
            <person name="Liu S."/>
            <person name="Hsing Y."/>
            <person name="Raghuvanshi S."/>
            <person name="Mohanty A."/>
            <person name="Bharti A.K."/>
            <person name="Gaur A."/>
            <person name="Gupta V."/>
            <person name="Kumar D."/>
            <person name="Ravi V."/>
            <person name="Vij S."/>
            <person name="Kapur A."/>
            <person name="Khurana P."/>
            <person name="Khurana P."/>
            <person name="Khurana J.P."/>
            <person name="Tyagi A.K."/>
            <person name="Gaikwad K."/>
            <person name="Singh A."/>
            <person name="Dalal V."/>
            <person name="Srivastava S."/>
            <person name="Dixit A."/>
            <person name="Pal A.K."/>
            <person name="Ghazi I.A."/>
            <person name="Yadav M."/>
            <person name="Pandit A."/>
            <person name="Bhargava A."/>
            <person name="Sureshbabu K."/>
            <person name="Batra K."/>
            <person name="Sharma T.R."/>
            <person name="Mohapatra T."/>
            <person name="Singh N.K."/>
            <person name="Messing J."/>
            <person name="Nelson A.B."/>
            <person name="Fuks G."/>
            <person name="Kavchok S."/>
            <person name="Keizer G."/>
            <person name="Linton E."/>
            <person name="Llaca V."/>
            <person name="Song R."/>
            <person name="Tanyolac B."/>
            <person name="Young S."/>
            <person name="Ho-Il K."/>
            <person name="Hahn J.H."/>
            <person name="Sangsakoo G."/>
            <person name="Vanavichit A."/>
            <person name="de Mattos Luiz.A.T."/>
            <person name="Zimmer P.D."/>
            <person name="Malone G."/>
            <person name="Dellagostin O."/>
            <person name="de Oliveira A.C."/>
            <person name="Bevan M."/>
            <person name="Bancroft I."/>
            <person name="Minx P."/>
            <person name="Cordum H."/>
            <person name="Wilson R."/>
            <person name="Cheng Z."/>
            <person name="Jin W."/>
            <person name="Jiang J."/>
            <person name="Leong S.A."/>
            <person name="Iwama H."/>
            <person name="Gojobori T."/>
            <person name="Itoh T."/>
            <person name="Niimura Y."/>
            <person name="Fujii Y."/>
            <person name="Habara T."/>
            <person name="Sakai H."/>
            <person name="Sato Y."/>
            <person name="Wilson G."/>
            <person name="Kumar K."/>
            <person name="McCouch S."/>
            <person name="Juretic N."/>
            <person name="Hoen D."/>
            <person name="Wright S."/>
            <person name="Bruskiewich R."/>
            <person name="Bureau T."/>
            <person name="Miyao A."/>
            <person name="Hirochika H."/>
            <person name="Nishikawa T."/>
            <person name="Kadowaki K."/>
            <person name="Sugiura M."/>
            <person name="Burr B."/>
            <person name="Sasaki T."/>
        </authorList>
    </citation>
    <scope>NUCLEOTIDE SEQUENCE [LARGE SCALE GENOMIC DNA]</scope>
    <source>
        <strain evidence="2">cv. Nipponbare</strain>
    </source>
</reference>
<name>A0A0P0WFA8_ORYSJ</name>
<accession>A0A0P0WFA8</accession>
<reference evidence="1 2" key="2">
    <citation type="journal article" date="2013" name="Plant Cell Physiol.">
        <title>Rice Annotation Project Database (RAP-DB): an integrative and interactive database for rice genomics.</title>
        <authorList>
            <person name="Sakai H."/>
            <person name="Lee S.S."/>
            <person name="Tanaka T."/>
            <person name="Numa H."/>
            <person name="Kim J."/>
            <person name="Kawahara Y."/>
            <person name="Wakimoto H."/>
            <person name="Yang C.C."/>
            <person name="Iwamoto M."/>
            <person name="Abe T."/>
            <person name="Yamada Y."/>
            <person name="Muto A."/>
            <person name="Inokuchi H."/>
            <person name="Ikemura T."/>
            <person name="Matsumoto T."/>
            <person name="Sasaki T."/>
            <person name="Itoh T."/>
        </authorList>
    </citation>
    <scope>NUCLEOTIDE SEQUENCE [LARGE SCALE GENOMIC DNA]</scope>
    <source>
        <strain evidence="2">cv. Nipponbare</strain>
    </source>
</reference>
<reference evidence="1 2" key="3">
    <citation type="journal article" date="2013" name="Rice">
        <title>Improvement of the Oryza sativa Nipponbare reference genome using next generation sequence and optical map data.</title>
        <authorList>
            <person name="Kawahara Y."/>
            <person name="de la Bastide M."/>
            <person name="Hamilton J.P."/>
            <person name="Kanamori H."/>
            <person name="McCombie W.R."/>
            <person name="Ouyang S."/>
            <person name="Schwartz D.C."/>
            <person name="Tanaka T."/>
            <person name="Wu J."/>
            <person name="Zhou S."/>
            <person name="Childs K.L."/>
            <person name="Davidson R.M."/>
            <person name="Lin H."/>
            <person name="Quesada-Ocampo L."/>
            <person name="Vaillancourt B."/>
            <person name="Sakai H."/>
            <person name="Lee S.S."/>
            <person name="Kim J."/>
            <person name="Numa H."/>
            <person name="Itoh T."/>
            <person name="Buell C.R."/>
            <person name="Matsumoto T."/>
        </authorList>
    </citation>
    <scope>NUCLEOTIDE SEQUENCE [LARGE SCALE GENOMIC DNA]</scope>
    <source>
        <strain evidence="2">cv. Nipponbare</strain>
    </source>
</reference>
<dbReference type="InParanoid" id="A0A0P0WFA8"/>
<dbReference type="EMBL" id="AP014960">
    <property type="protein sequence ID" value="BAS91131.1"/>
    <property type="molecule type" value="Genomic_DNA"/>
</dbReference>
<protein>
    <submittedName>
        <fullName evidence="1">Os04g0627500 protein</fullName>
    </submittedName>
</protein>
<gene>
    <name evidence="1" type="ordered locus">Os04g0627500</name>
    <name evidence="1" type="ORF">OSNPB_040627500</name>
</gene>
<dbReference type="PaxDb" id="39947-A0A0P0WFA8"/>
<organism evidence="1 2">
    <name type="scientific">Oryza sativa subsp. japonica</name>
    <name type="common">Rice</name>
    <dbReference type="NCBI Taxonomy" id="39947"/>
    <lineage>
        <taxon>Eukaryota</taxon>
        <taxon>Viridiplantae</taxon>
        <taxon>Streptophyta</taxon>
        <taxon>Embryophyta</taxon>
        <taxon>Tracheophyta</taxon>
        <taxon>Spermatophyta</taxon>
        <taxon>Magnoliopsida</taxon>
        <taxon>Liliopsida</taxon>
        <taxon>Poales</taxon>
        <taxon>Poaceae</taxon>
        <taxon>BOP clade</taxon>
        <taxon>Oryzoideae</taxon>
        <taxon>Oryzeae</taxon>
        <taxon>Oryzinae</taxon>
        <taxon>Oryza</taxon>
        <taxon>Oryza sativa</taxon>
    </lineage>
</organism>
<dbReference type="Proteomes" id="UP000059680">
    <property type="component" value="Chromosome 4"/>
</dbReference>